<dbReference type="STRING" id="1227456.C450_03162"/>
<evidence type="ECO:0000313" key="2">
    <source>
        <dbReference type="EMBL" id="EMA55033.1"/>
    </source>
</evidence>
<evidence type="ECO:0000256" key="1">
    <source>
        <dbReference type="SAM" id="MobiDB-lite"/>
    </source>
</evidence>
<gene>
    <name evidence="2" type="ORF">C450_03162</name>
</gene>
<dbReference type="GO" id="GO:0000287">
    <property type="term" value="F:magnesium ion binding"/>
    <property type="evidence" value="ECO:0007669"/>
    <property type="project" value="InterPro"/>
</dbReference>
<dbReference type="GO" id="GO:0004141">
    <property type="term" value="F:dethiobiotin synthase activity"/>
    <property type="evidence" value="ECO:0007669"/>
    <property type="project" value="InterPro"/>
</dbReference>
<dbReference type="PATRIC" id="fig|1227456.3.peg.656"/>
<dbReference type="CDD" id="cd03109">
    <property type="entry name" value="DTBS"/>
    <property type="match status" value="1"/>
</dbReference>
<dbReference type="Gene3D" id="3.40.50.300">
    <property type="entry name" value="P-loop containing nucleotide triphosphate hydrolases"/>
    <property type="match status" value="1"/>
</dbReference>
<proteinExistence type="predicted"/>
<organism evidence="2 3">
    <name type="scientific">Halococcus salifodinae DSM 8989</name>
    <dbReference type="NCBI Taxonomy" id="1227456"/>
    <lineage>
        <taxon>Archaea</taxon>
        <taxon>Methanobacteriati</taxon>
        <taxon>Methanobacteriota</taxon>
        <taxon>Stenosarchaea group</taxon>
        <taxon>Halobacteria</taxon>
        <taxon>Halobacteriales</taxon>
        <taxon>Halococcaceae</taxon>
        <taxon>Halococcus</taxon>
    </lineage>
</organism>
<protein>
    <submittedName>
        <fullName evidence="2">Dethiobiotin synthase</fullName>
    </submittedName>
</protein>
<name>M0NBV3_9EURY</name>
<reference evidence="2 3" key="1">
    <citation type="journal article" date="2014" name="PLoS Genet.">
        <title>Phylogenetically driven sequencing of extremely halophilic archaea reveals strategies for static and dynamic osmo-response.</title>
        <authorList>
            <person name="Becker E.A."/>
            <person name="Seitzer P.M."/>
            <person name="Tritt A."/>
            <person name="Larsen D."/>
            <person name="Krusor M."/>
            <person name="Yao A.I."/>
            <person name="Wu D."/>
            <person name="Madern D."/>
            <person name="Eisen J.A."/>
            <person name="Darling A.E."/>
            <person name="Facciotti M.T."/>
        </authorList>
    </citation>
    <scope>NUCLEOTIDE SEQUENCE [LARGE SCALE GENOMIC DNA]</scope>
    <source>
        <strain evidence="2 3">DSM 8989</strain>
    </source>
</reference>
<dbReference type="PANTHER" id="PTHR43210:SF5">
    <property type="entry name" value="DETHIOBIOTIN SYNTHETASE"/>
    <property type="match status" value="1"/>
</dbReference>
<dbReference type="Proteomes" id="UP000011625">
    <property type="component" value="Unassembled WGS sequence"/>
</dbReference>
<dbReference type="InterPro" id="IPR027417">
    <property type="entry name" value="P-loop_NTPase"/>
</dbReference>
<dbReference type="GO" id="GO:0009102">
    <property type="term" value="P:biotin biosynthetic process"/>
    <property type="evidence" value="ECO:0007669"/>
    <property type="project" value="UniProtKB-UniPathway"/>
</dbReference>
<dbReference type="GO" id="GO:0005829">
    <property type="term" value="C:cytosol"/>
    <property type="evidence" value="ECO:0007669"/>
    <property type="project" value="TreeGrafter"/>
</dbReference>
<accession>M0NBV3</accession>
<feature type="region of interest" description="Disordered" evidence="1">
    <location>
        <begin position="115"/>
        <end position="157"/>
    </location>
</feature>
<dbReference type="GO" id="GO:0005524">
    <property type="term" value="F:ATP binding"/>
    <property type="evidence" value="ECO:0007669"/>
    <property type="project" value="InterPro"/>
</dbReference>
<dbReference type="AlphaFoldDB" id="M0NBV3"/>
<dbReference type="SUPFAM" id="SSF52540">
    <property type="entry name" value="P-loop containing nucleoside triphosphate hydrolases"/>
    <property type="match status" value="1"/>
</dbReference>
<feature type="compositionally biased region" description="Basic and acidic residues" evidence="1">
    <location>
        <begin position="120"/>
        <end position="130"/>
    </location>
</feature>
<dbReference type="UniPathway" id="UPA00078"/>
<keyword evidence="3" id="KW-1185">Reference proteome</keyword>
<dbReference type="Pfam" id="PF13500">
    <property type="entry name" value="AAA_26"/>
    <property type="match status" value="1"/>
</dbReference>
<sequence length="157" mass="16706">MSETSTRETFAVVGTDTGVGKTIVTSGLVGWLREEGVAARAVKPVQTGYPPDDDTEFVAEACGTDDAAICIERLEPPLAPRVAAEQVGAELSYAAIREGCERALAASEVGVLEGVGGVRVPDRSPPDRRRAALVRPRRLREPRPRSRRAASRPTPSS</sequence>
<dbReference type="PANTHER" id="PTHR43210">
    <property type="entry name" value="DETHIOBIOTIN SYNTHETASE"/>
    <property type="match status" value="1"/>
</dbReference>
<evidence type="ECO:0000313" key="3">
    <source>
        <dbReference type="Proteomes" id="UP000011625"/>
    </source>
</evidence>
<dbReference type="EMBL" id="AOME01000015">
    <property type="protein sequence ID" value="EMA55033.1"/>
    <property type="molecule type" value="Genomic_DNA"/>
</dbReference>
<dbReference type="InterPro" id="IPR004472">
    <property type="entry name" value="DTB_synth_BioD"/>
</dbReference>
<comment type="caution">
    <text evidence="2">The sequence shown here is derived from an EMBL/GenBank/DDBJ whole genome shotgun (WGS) entry which is preliminary data.</text>
</comment>